<feature type="transmembrane region" description="Helical" evidence="1">
    <location>
        <begin position="21"/>
        <end position="47"/>
    </location>
</feature>
<keyword evidence="1" id="KW-1133">Transmembrane helix</keyword>
<gene>
    <name evidence="2" type="ORF">CLOBOL_03188</name>
</gene>
<proteinExistence type="predicted"/>
<keyword evidence="1" id="KW-0812">Transmembrane</keyword>
<dbReference type="PaxDb" id="411902-CLOBOL_03188"/>
<keyword evidence="1" id="KW-0472">Membrane</keyword>
<comment type="caution">
    <text evidence="2">The sequence shown here is derived from an EMBL/GenBank/DDBJ whole genome shotgun (WGS) entry which is preliminary data.</text>
</comment>
<reference evidence="2 3" key="1">
    <citation type="submission" date="2007-08" db="EMBL/GenBank/DDBJ databases">
        <authorList>
            <person name="Fulton L."/>
            <person name="Clifton S."/>
            <person name="Fulton B."/>
            <person name="Xu J."/>
            <person name="Minx P."/>
            <person name="Pepin K.H."/>
            <person name="Johnson M."/>
            <person name="Thiruvilangam P."/>
            <person name="Bhonagiri V."/>
            <person name="Nash W.E."/>
            <person name="Mardis E.R."/>
            <person name="Wilson R.K."/>
        </authorList>
    </citation>
    <scope>NUCLEOTIDE SEQUENCE [LARGE SCALE GENOMIC DNA]</scope>
    <source>
        <strain evidence="3">ATCC BAA-613 / DSM 15670 / CCUG 46953 / JCM 12243 / WAL 16351</strain>
    </source>
</reference>
<dbReference type="AlphaFoldDB" id="A8RS34"/>
<evidence type="ECO:0000313" key="3">
    <source>
        <dbReference type="Proteomes" id="UP000005396"/>
    </source>
</evidence>
<name>A8RS34_ENTBW</name>
<sequence>MKRVQKYDWSRKKGSTGPAGAVLPILIHLCLFYLSYLFPSIYLSIFFSLPS</sequence>
<organism evidence="2 3">
    <name type="scientific">Enterocloster bolteae (strain ATCC BAA-613 / DSM 15670 / CCUG 46953 / JCM 12243 / WAL 16351)</name>
    <name type="common">Clostridium bolteae</name>
    <dbReference type="NCBI Taxonomy" id="411902"/>
    <lineage>
        <taxon>Bacteria</taxon>
        <taxon>Bacillati</taxon>
        <taxon>Bacillota</taxon>
        <taxon>Clostridia</taxon>
        <taxon>Lachnospirales</taxon>
        <taxon>Lachnospiraceae</taxon>
        <taxon>Enterocloster</taxon>
    </lineage>
</organism>
<reference evidence="2 3" key="2">
    <citation type="submission" date="2007-09" db="EMBL/GenBank/DDBJ databases">
        <title>Draft genome sequence of Clostridium bolteae (ATCC BAA-613).</title>
        <authorList>
            <person name="Sudarsanam P."/>
            <person name="Ley R."/>
            <person name="Guruge J."/>
            <person name="Turnbaugh P.J."/>
            <person name="Mahowald M."/>
            <person name="Liep D."/>
            <person name="Gordon J."/>
        </authorList>
    </citation>
    <scope>NUCLEOTIDE SEQUENCE [LARGE SCALE GENOMIC DNA]</scope>
    <source>
        <strain evidence="3">ATCC BAA-613 / DSM 15670 / CCUG 46953 / JCM 12243 / WAL 16351</strain>
    </source>
</reference>
<protein>
    <submittedName>
        <fullName evidence="2">Uncharacterized protein</fullName>
    </submittedName>
</protein>
<evidence type="ECO:0000313" key="2">
    <source>
        <dbReference type="EMBL" id="EDP16422.1"/>
    </source>
</evidence>
<dbReference type="Proteomes" id="UP000005396">
    <property type="component" value="Unassembled WGS sequence"/>
</dbReference>
<dbReference type="EMBL" id="ABCC02000029">
    <property type="protein sequence ID" value="EDP16422.1"/>
    <property type="molecule type" value="Genomic_DNA"/>
</dbReference>
<evidence type="ECO:0000256" key="1">
    <source>
        <dbReference type="SAM" id="Phobius"/>
    </source>
</evidence>
<dbReference type="HOGENOM" id="CLU_3097303_0_0_9"/>
<accession>A8RS34</accession>